<sequence>MRNIPQQPPHQRQRQRTMLAPSADGQQYVIAHVSGYLKQWASLSAASSSAIGRYCRETLPARRRRRSRSHRGDVLRSARHSCSRPPARRICLAGHCPSWPLPGTGPGSGRPLWLLQASRGQALRRRCLPVAHPAAAASSDAAAEYRQVHCSLAAFHNPCSDELEFLLCTLRQCGAQQRPAAAAIIQAARNDGAPRMDQALSYSCWRKLLLPTIIAGSLSSPSLSWPDQLQHPMQPASPASSWAAAAAAAAPHQQLASITGCPGNSTSISKIIHLSPLQHQPELAAGAAGVSPDSDAAAAAAAPLLPLRRSSRWQLLLRHRGSADVNCCSKNIDCWGLQLLRTLLRRALRRWNPMPDCCLKHLLMLMVLRMLLWMRQLLCLHGNAADAVEG</sequence>
<protein>
    <submittedName>
        <fullName evidence="3">Uncharacterized protein</fullName>
    </submittedName>
</protein>
<dbReference type="Proteomes" id="UP000095280">
    <property type="component" value="Unplaced"/>
</dbReference>
<evidence type="ECO:0000313" key="2">
    <source>
        <dbReference type="Proteomes" id="UP000095280"/>
    </source>
</evidence>
<dbReference type="AlphaFoldDB" id="A0A1I8FSS2"/>
<evidence type="ECO:0000313" key="3">
    <source>
        <dbReference type="WBParaSite" id="maker-unitig_45068-snap-gene-0.2-mRNA-1"/>
    </source>
</evidence>
<accession>A0A1I8FSS2</accession>
<dbReference type="WBParaSite" id="maker-unitig_45068-snap-gene-0.2-mRNA-1">
    <property type="protein sequence ID" value="maker-unitig_45068-snap-gene-0.2-mRNA-1"/>
    <property type="gene ID" value="maker-unitig_45068-snap-gene-0.2"/>
</dbReference>
<organism evidence="2 3">
    <name type="scientific">Macrostomum lignano</name>
    <dbReference type="NCBI Taxonomy" id="282301"/>
    <lineage>
        <taxon>Eukaryota</taxon>
        <taxon>Metazoa</taxon>
        <taxon>Spiralia</taxon>
        <taxon>Lophotrochozoa</taxon>
        <taxon>Platyhelminthes</taxon>
        <taxon>Rhabditophora</taxon>
        <taxon>Macrostomorpha</taxon>
        <taxon>Macrostomida</taxon>
        <taxon>Macrostomidae</taxon>
        <taxon>Macrostomum</taxon>
    </lineage>
</organism>
<feature type="region of interest" description="Disordered" evidence="1">
    <location>
        <begin position="61"/>
        <end position="80"/>
    </location>
</feature>
<name>A0A1I8FSS2_9PLAT</name>
<reference evidence="3" key="1">
    <citation type="submission" date="2016-11" db="UniProtKB">
        <authorList>
            <consortium name="WormBaseParasite"/>
        </authorList>
    </citation>
    <scope>IDENTIFICATION</scope>
</reference>
<proteinExistence type="predicted"/>
<evidence type="ECO:0000256" key="1">
    <source>
        <dbReference type="SAM" id="MobiDB-lite"/>
    </source>
</evidence>
<keyword evidence="2" id="KW-1185">Reference proteome</keyword>